<dbReference type="Proteomes" id="UP000612362">
    <property type="component" value="Unassembled WGS sequence"/>
</dbReference>
<dbReference type="EMBL" id="BNJF01000011">
    <property type="protein sequence ID" value="GHO51361.1"/>
    <property type="molecule type" value="Genomic_DNA"/>
</dbReference>
<reference evidence="1" key="1">
    <citation type="submission" date="2020-10" db="EMBL/GenBank/DDBJ databases">
        <title>Taxonomic study of unclassified bacteria belonging to the class Ktedonobacteria.</title>
        <authorList>
            <person name="Yabe S."/>
            <person name="Wang C.M."/>
            <person name="Zheng Y."/>
            <person name="Sakai Y."/>
            <person name="Cavaletti L."/>
            <person name="Monciardini P."/>
            <person name="Donadio S."/>
        </authorList>
    </citation>
    <scope>NUCLEOTIDE SEQUENCE</scope>
    <source>
        <strain evidence="1">SOSP1-1</strain>
    </source>
</reference>
<proteinExistence type="predicted"/>
<accession>A0A8J3IC90</accession>
<protein>
    <submittedName>
        <fullName evidence="1">Uncharacterized protein</fullName>
    </submittedName>
</protein>
<evidence type="ECO:0000313" key="1">
    <source>
        <dbReference type="EMBL" id="GHO51361.1"/>
    </source>
</evidence>
<organism evidence="1 2">
    <name type="scientific">Ktedonospora formicarum</name>
    <dbReference type="NCBI Taxonomy" id="2778364"/>
    <lineage>
        <taxon>Bacteria</taxon>
        <taxon>Bacillati</taxon>
        <taxon>Chloroflexota</taxon>
        <taxon>Ktedonobacteria</taxon>
        <taxon>Ktedonobacterales</taxon>
        <taxon>Ktedonobacteraceae</taxon>
        <taxon>Ktedonospora</taxon>
    </lineage>
</organism>
<name>A0A8J3IC90_9CHLR</name>
<keyword evidence="2" id="KW-1185">Reference proteome</keyword>
<comment type="caution">
    <text evidence="1">The sequence shown here is derived from an EMBL/GenBank/DDBJ whole genome shotgun (WGS) entry which is preliminary data.</text>
</comment>
<dbReference type="AlphaFoldDB" id="A0A8J3IC90"/>
<sequence>MAPFFYRLSHGVPGLSGEGACVAVMVAMDHPSRGFHFPSQVDRIHGDTVAYGWDKCQPEPDQHGSLIASE</sequence>
<evidence type="ECO:0000313" key="2">
    <source>
        <dbReference type="Proteomes" id="UP000612362"/>
    </source>
</evidence>
<gene>
    <name evidence="1" type="ORF">KSX_95240</name>
</gene>